<evidence type="ECO:0000313" key="3">
    <source>
        <dbReference type="EMBL" id="CAI9103074.1"/>
    </source>
</evidence>
<sequence length="165" mass="18099">MKATELEESCSALRKELEDAQDDLKVAKDELDVVQVEFGEKGCGVGEGLGNSMFQRQFKRVSYYQKAIGEHKMALHYHPLFEGVKLEEMPGYNPNATTIAQEATVALHHLALDYHRVLADYAQNPTPILMDIRAKRLLPNPEASTSHTVTGQGSSGAGDGEGEVN</sequence>
<dbReference type="Proteomes" id="UP001161247">
    <property type="component" value="Chromosome 4"/>
</dbReference>
<dbReference type="AlphaFoldDB" id="A0AAV1D7Y1"/>
<feature type="region of interest" description="Disordered" evidence="2">
    <location>
        <begin position="142"/>
        <end position="165"/>
    </location>
</feature>
<name>A0AAV1D7Y1_OLDCO</name>
<dbReference type="EMBL" id="OX459121">
    <property type="protein sequence ID" value="CAI9103074.1"/>
    <property type="molecule type" value="Genomic_DNA"/>
</dbReference>
<gene>
    <name evidence="3" type="ORF">OLC1_LOCUS12303</name>
</gene>
<accession>A0AAV1D7Y1</accession>
<organism evidence="3 4">
    <name type="scientific">Oldenlandia corymbosa var. corymbosa</name>
    <dbReference type="NCBI Taxonomy" id="529605"/>
    <lineage>
        <taxon>Eukaryota</taxon>
        <taxon>Viridiplantae</taxon>
        <taxon>Streptophyta</taxon>
        <taxon>Embryophyta</taxon>
        <taxon>Tracheophyta</taxon>
        <taxon>Spermatophyta</taxon>
        <taxon>Magnoliopsida</taxon>
        <taxon>eudicotyledons</taxon>
        <taxon>Gunneridae</taxon>
        <taxon>Pentapetalae</taxon>
        <taxon>asterids</taxon>
        <taxon>lamiids</taxon>
        <taxon>Gentianales</taxon>
        <taxon>Rubiaceae</taxon>
        <taxon>Rubioideae</taxon>
        <taxon>Spermacoceae</taxon>
        <taxon>Hedyotis-Oldenlandia complex</taxon>
        <taxon>Oldenlandia</taxon>
    </lineage>
</organism>
<protein>
    <submittedName>
        <fullName evidence="3">OLC1v1001506C1</fullName>
    </submittedName>
</protein>
<keyword evidence="1" id="KW-0175">Coiled coil</keyword>
<reference evidence="3" key="1">
    <citation type="submission" date="2023-03" db="EMBL/GenBank/DDBJ databases">
        <authorList>
            <person name="Julca I."/>
        </authorList>
    </citation>
    <scope>NUCLEOTIDE SEQUENCE</scope>
</reference>
<feature type="coiled-coil region" evidence="1">
    <location>
        <begin position="3"/>
        <end position="37"/>
    </location>
</feature>
<proteinExistence type="predicted"/>
<evidence type="ECO:0000313" key="4">
    <source>
        <dbReference type="Proteomes" id="UP001161247"/>
    </source>
</evidence>
<evidence type="ECO:0000256" key="1">
    <source>
        <dbReference type="SAM" id="Coils"/>
    </source>
</evidence>
<keyword evidence="4" id="KW-1185">Reference proteome</keyword>
<evidence type="ECO:0000256" key="2">
    <source>
        <dbReference type="SAM" id="MobiDB-lite"/>
    </source>
</evidence>